<dbReference type="Pfam" id="PF07714">
    <property type="entry name" value="PK_Tyr_Ser-Thr"/>
    <property type="match status" value="3"/>
</dbReference>
<dbReference type="FunFam" id="2.60.120.430:FF:000007">
    <property type="entry name" value="FERONIA receptor-like kinase"/>
    <property type="match status" value="2"/>
</dbReference>
<keyword evidence="23" id="KW-1185">Reference proteome</keyword>
<dbReference type="CDD" id="cd14066">
    <property type="entry name" value="STKc_IRAK"/>
    <property type="match status" value="1"/>
</dbReference>
<evidence type="ECO:0000256" key="1">
    <source>
        <dbReference type="ARBA" id="ARBA00004236"/>
    </source>
</evidence>
<keyword evidence="9 20" id="KW-0732">Signal</keyword>
<feature type="binding site" evidence="17">
    <location>
        <position position="522"/>
    </location>
    <ligand>
        <name>ATP</name>
        <dbReference type="ChEBI" id="CHEBI:30616"/>
    </ligand>
</feature>
<feature type="region of interest" description="Disordered" evidence="18">
    <location>
        <begin position="781"/>
        <end position="827"/>
    </location>
</feature>
<evidence type="ECO:0000256" key="3">
    <source>
        <dbReference type="ARBA" id="ARBA00012513"/>
    </source>
</evidence>
<evidence type="ECO:0000256" key="16">
    <source>
        <dbReference type="ARBA" id="ARBA00023180"/>
    </source>
</evidence>
<dbReference type="PROSITE" id="PS00107">
    <property type="entry name" value="PROTEIN_KINASE_ATP"/>
    <property type="match status" value="2"/>
</dbReference>
<feature type="transmembrane region" description="Helical" evidence="19">
    <location>
        <begin position="1440"/>
        <end position="1458"/>
    </location>
</feature>
<dbReference type="FunFam" id="2.60.120.430:FF:000003">
    <property type="entry name" value="FERONIA receptor-like kinase"/>
    <property type="match status" value="1"/>
</dbReference>
<dbReference type="GO" id="GO:0005524">
    <property type="term" value="F:ATP binding"/>
    <property type="evidence" value="ECO:0007669"/>
    <property type="project" value="UniProtKB-UniRule"/>
</dbReference>
<protein>
    <recommendedName>
        <fullName evidence="3">non-specific serine/threonine protein kinase</fullName>
        <ecNumber evidence="3">2.7.11.1</ecNumber>
    </recommendedName>
</protein>
<evidence type="ECO:0000256" key="8">
    <source>
        <dbReference type="ARBA" id="ARBA00022692"/>
    </source>
</evidence>
<evidence type="ECO:0000256" key="17">
    <source>
        <dbReference type="PROSITE-ProRule" id="PRU10141"/>
    </source>
</evidence>
<evidence type="ECO:0000256" key="12">
    <source>
        <dbReference type="ARBA" id="ARBA00022840"/>
    </source>
</evidence>
<evidence type="ECO:0000259" key="21">
    <source>
        <dbReference type="PROSITE" id="PS50011"/>
    </source>
</evidence>
<feature type="domain" description="Protein kinase" evidence="21">
    <location>
        <begin position="1374"/>
        <end position="1550"/>
    </location>
</feature>
<keyword evidence="14 19" id="KW-0472">Membrane</keyword>
<keyword evidence="11" id="KW-0418">Kinase</keyword>
<evidence type="ECO:0000256" key="7">
    <source>
        <dbReference type="ARBA" id="ARBA00022679"/>
    </source>
</evidence>
<dbReference type="PROSITE" id="PS00108">
    <property type="entry name" value="PROTEIN_KINASE_ST"/>
    <property type="match status" value="2"/>
</dbReference>
<feature type="signal peptide" evidence="20">
    <location>
        <begin position="1"/>
        <end position="21"/>
    </location>
</feature>
<dbReference type="GO" id="GO:0005886">
    <property type="term" value="C:plasma membrane"/>
    <property type="evidence" value="ECO:0007669"/>
    <property type="project" value="UniProtKB-SubCell"/>
</dbReference>
<dbReference type="InterPro" id="IPR017441">
    <property type="entry name" value="Protein_kinase_ATP_BS"/>
</dbReference>
<evidence type="ECO:0000256" key="10">
    <source>
        <dbReference type="ARBA" id="ARBA00022741"/>
    </source>
</evidence>
<dbReference type="PROSITE" id="PS50011">
    <property type="entry name" value="PROTEIN_KINASE_DOM"/>
    <property type="match status" value="3"/>
</dbReference>
<dbReference type="Gene3D" id="2.60.120.430">
    <property type="entry name" value="Galactose-binding lectin"/>
    <property type="match status" value="3"/>
</dbReference>
<dbReference type="PANTHER" id="PTHR45621">
    <property type="entry name" value="OS01G0588500 PROTEIN-RELATED"/>
    <property type="match status" value="1"/>
</dbReference>
<keyword evidence="5" id="KW-0723">Serine/threonine-protein kinase</keyword>
<dbReference type="InterPro" id="IPR050823">
    <property type="entry name" value="Plant_Ser_Thr_Prot_Kinase"/>
</dbReference>
<comment type="caution">
    <text evidence="22">The sequence shown here is derived from an EMBL/GenBank/DDBJ whole genome shotgun (WGS) entry which is preliminary data.</text>
</comment>
<keyword evidence="10 17" id="KW-0547">Nucleotide-binding</keyword>
<evidence type="ECO:0000256" key="18">
    <source>
        <dbReference type="SAM" id="MobiDB-lite"/>
    </source>
</evidence>
<organism evidence="22 23">
    <name type="scientific">Solanum bulbocastanum</name>
    <name type="common">Wild potato</name>
    <dbReference type="NCBI Taxonomy" id="147425"/>
    <lineage>
        <taxon>Eukaryota</taxon>
        <taxon>Viridiplantae</taxon>
        <taxon>Streptophyta</taxon>
        <taxon>Embryophyta</taxon>
        <taxon>Tracheophyta</taxon>
        <taxon>Spermatophyta</taxon>
        <taxon>Magnoliopsida</taxon>
        <taxon>eudicotyledons</taxon>
        <taxon>Gunneridae</taxon>
        <taxon>Pentapetalae</taxon>
        <taxon>asterids</taxon>
        <taxon>lamiids</taxon>
        <taxon>Solanales</taxon>
        <taxon>Solanaceae</taxon>
        <taxon>Solanoideae</taxon>
        <taxon>Solaneae</taxon>
        <taxon>Solanum</taxon>
    </lineage>
</organism>
<keyword evidence="16" id="KW-0325">Glycoprotein</keyword>
<evidence type="ECO:0000256" key="6">
    <source>
        <dbReference type="ARBA" id="ARBA00022553"/>
    </source>
</evidence>
<keyword evidence="12 17" id="KW-0067">ATP-binding</keyword>
<keyword evidence="13 19" id="KW-1133">Transmembrane helix</keyword>
<name>A0AAN8YJP8_SOLBU</name>
<dbReference type="InterPro" id="IPR011009">
    <property type="entry name" value="Kinase-like_dom_sf"/>
</dbReference>
<gene>
    <name evidence="22" type="ORF">RDI58_003970</name>
</gene>
<dbReference type="Proteomes" id="UP001371456">
    <property type="component" value="Unassembled WGS sequence"/>
</dbReference>
<dbReference type="FunFam" id="1.10.510.10:FF:000146">
    <property type="entry name" value="LRR receptor-like serine/threonine-protein kinase IOS1"/>
    <property type="match status" value="1"/>
</dbReference>
<evidence type="ECO:0000256" key="9">
    <source>
        <dbReference type="ARBA" id="ARBA00022729"/>
    </source>
</evidence>
<dbReference type="InterPro" id="IPR024788">
    <property type="entry name" value="Malectin-like_Carb-bd_dom"/>
</dbReference>
<keyword evidence="6" id="KW-0597">Phosphoprotein</keyword>
<evidence type="ECO:0000256" key="2">
    <source>
        <dbReference type="ARBA" id="ARBA00004479"/>
    </source>
</evidence>
<keyword evidence="15" id="KW-0675">Receptor</keyword>
<keyword evidence="4" id="KW-1003">Cell membrane</keyword>
<evidence type="ECO:0000256" key="13">
    <source>
        <dbReference type="ARBA" id="ARBA00022989"/>
    </source>
</evidence>
<dbReference type="GO" id="GO:0004674">
    <property type="term" value="F:protein serine/threonine kinase activity"/>
    <property type="evidence" value="ECO:0007669"/>
    <property type="project" value="UniProtKB-KW"/>
</dbReference>
<keyword evidence="7" id="KW-0808">Transferase</keyword>
<feature type="compositionally biased region" description="Polar residues" evidence="18">
    <location>
        <begin position="784"/>
        <end position="793"/>
    </location>
</feature>
<evidence type="ECO:0000256" key="4">
    <source>
        <dbReference type="ARBA" id="ARBA00022475"/>
    </source>
</evidence>
<feature type="chain" id="PRO_5042849837" description="non-specific serine/threonine protein kinase" evidence="20">
    <location>
        <begin position="22"/>
        <end position="1550"/>
    </location>
</feature>
<dbReference type="FunFam" id="3.30.200.20:FF:000039">
    <property type="entry name" value="receptor-like protein kinase FERONIA"/>
    <property type="match status" value="1"/>
</dbReference>
<dbReference type="InterPro" id="IPR000719">
    <property type="entry name" value="Prot_kinase_dom"/>
</dbReference>
<feature type="domain" description="Protein kinase" evidence="21">
    <location>
        <begin position="493"/>
        <end position="770"/>
    </location>
</feature>
<evidence type="ECO:0000256" key="14">
    <source>
        <dbReference type="ARBA" id="ARBA00023136"/>
    </source>
</evidence>
<dbReference type="SUPFAM" id="SSF56112">
    <property type="entry name" value="Protein kinase-like (PK-like)"/>
    <property type="match status" value="3"/>
</dbReference>
<evidence type="ECO:0000256" key="19">
    <source>
        <dbReference type="SAM" id="Phobius"/>
    </source>
</evidence>
<evidence type="ECO:0000313" key="22">
    <source>
        <dbReference type="EMBL" id="KAK6796269.1"/>
    </source>
</evidence>
<feature type="compositionally biased region" description="Basic and acidic residues" evidence="18">
    <location>
        <begin position="794"/>
        <end position="827"/>
    </location>
</feature>
<proteinExistence type="predicted"/>
<keyword evidence="8 19" id="KW-0812">Transmembrane</keyword>
<comment type="subcellular location">
    <subcellularLocation>
        <location evidence="1">Cell membrane</location>
    </subcellularLocation>
    <subcellularLocation>
        <location evidence="2">Membrane</location>
        <topology evidence="2">Single-pass type I membrane protein</topology>
    </subcellularLocation>
</comment>
<accession>A0AAN8YJP8</accession>
<dbReference type="InterPro" id="IPR008271">
    <property type="entry name" value="Ser/Thr_kinase_AS"/>
</dbReference>
<sequence length="1550" mass="173380">MFLSQLFILFLCIQTIIISAATNIHENIAISCGASGNSPAPDGRLWIGDSTFTSSFLHLTGKSINSRVPYQAALLDPVPYKSARTSRHQFTYKFSVKPGHKFLRLHFKPASYKGFIKSKSIFTVKTDQHTLLSDFIPTLTAGINYFKKEFCINVQESETLSITFIPSRKSSFSEDTYAFVNAIEIVSIPSGLYFTPDGDLGVPVVGRNYRFYIDNSTALETIQRINVGGNSISSLEDATMFRDWEDDTNYLIQVGAFSINRAVEIRYASSATDIAPKEVYQTARSVGAHCHSNICNLTWNIPLDLGFRYLVRLHFCEIEPTMINEGQRNFTIVINNQSAEDEADVIKWSGGHGISVYRDYVAIMEGDRKEGKHNLSIVLRPKFSTISKHTNAILNGLEVFKISNPDNNLGSVSPVHSVTSTTPEKSEESVLFYTKNQIATVLTFIVTLINVSVYYIRCNAEIKSGKTNNGISSGEHQCRQFSLDEMERSTNNFDPQLVIGSGGYGTVYKGNIDGEETTVAVKRSKPGSSQGEKEFWTEINMLCTHRHENLLSLIGYCIEGHEMLLVYDYMPRGSLADNLYKMDRNSSSLSWERRLKIAIGAARGLDFLHTSQNRVIHRDIKSSNVLLDENWESKISDFGLSKMGPGNESATHVSTQVKGTFGYLDPEYFLTNRLTWKTDVYAFGVVLFELLSGRPAVDMRLPEEQHGLVAWAKQCIKEGEINKLIDQNLLGSITSTCLKEFVGISAKCFDGRPQERPAMSEVVKSLELALEFQKNDGEGIISFDDTSTSSQSRIEAERASIKEDCNGDDTTERSAISREKVKSEDKSPYTASPRWWDFRSHFRKAPPKSGNLVYPDRQISQHPNLRIFSFSELKAATRKFSNDTLLGEGGFGNVYKGYLSESQSSKSGRTVIAVKQLNSEIFQGFQEWQSEVSILGRLSHPNLVTLLGYCQEDKELLLVYEFMPKGSLNNHLFGRRSVALSLPWNVRVQIMIGAARGLAFLHASENQIIYRNFNASNILLDGSYNAKIADFGLAKQGISASQSHVTTRVLGTYSYAAPEYLATGHLYVKSDVYAFGVFLVEMLTGLQAIDSNRPSNQHNLIEWIKPHLSDRRKLKDKIDSRLGGKYPSRAAAQIAQLALSCLGNEPKSRPSMKEIVEKLEQIEVMYVPFLIPLFRREFCINVQESETLSITFIPSRKSSFSEDTYAFVNAIEIVSMPSGLYFTPDGDLGVPVVGRNYRFYIDYSTALETIQRINVGGNSISSLEDATIYTSSTSDIAPKEVYPTARSVGAHCHSNICNLTWNIPLDLGLRYLVRLHFCEVEPMTTNEGQRNFTIVINNQSAEDEADVIKWSGGHGISAYRDYVAIMEGDRKEGMHNLSIVLQPNFSTISKHANAILNGIEVFKISNPDNNLGSVSPVHTVTSSTPEKSEESVLFYTKNQIATVLTFVVTLINVAVYYIRYNAEIKSSKTNNGISSGEHQCHEMLIVYDYMPRGSLADNLYKMDINSSSLSWERRLKIAIGAARGLDFLHTSQNRVIHRDIKSSNILLDEN</sequence>
<dbReference type="FunFam" id="3.30.200.20:FF:000228">
    <property type="entry name" value="Serine/threonine-protein kinase BIK1"/>
    <property type="match status" value="1"/>
</dbReference>
<dbReference type="Pfam" id="PF12819">
    <property type="entry name" value="Malectin_like"/>
    <property type="match status" value="2"/>
</dbReference>
<dbReference type="Gene3D" id="1.10.510.10">
    <property type="entry name" value="Transferase(Phosphotransferase) domain 1"/>
    <property type="match status" value="3"/>
</dbReference>
<evidence type="ECO:0000256" key="5">
    <source>
        <dbReference type="ARBA" id="ARBA00022527"/>
    </source>
</evidence>
<dbReference type="InterPro" id="IPR001245">
    <property type="entry name" value="Ser-Thr/Tyr_kinase_cat_dom"/>
</dbReference>
<dbReference type="SMART" id="SM00220">
    <property type="entry name" value="S_TKc"/>
    <property type="match status" value="2"/>
</dbReference>
<feature type="domain" description="Protein kinase" evidence="21">
    <location>
        <begin position="880"/>
        <end position="1170"/>
    </location>
</feature>
<dbReference type="EC" id="2.7.11.1" evidence="3"/>
<feature type="binding site" evidence="17">
    <location>
        <position position="915"/>
    </location>
    <ligand>
        <name>ATP</name>
        <dbReference type="ChEBI" id="CHEBI:30616"/>
    </ligand>
</feature>
<evidence type="ECO:0000313" key="23">
    <source>
        <dbReference type="Proteomes" id="UP001371456"/>
    </source>
</evidence>
<reference evidence="22 23" key="1">
    <citation type="submission" date="2024-02" db="EMBL/GenBank/DDBJ databases">
        <title>de novo genome assembly of Solanum bulbocastanum strain 11H21.</title>
        <authorList>
            <person name="Hosaka A.J."/>
        </authorList>
    </citation>
    <scope>NUCLEOTIDE SEQUENCE [LARGE SCALE GENOMIC DNA]</scope>
    <source>
        <tissue evidence="22">Young leaves</tissue>
    </source>
</reference>
<dbReference type="EMBL" id="JBANQN010000002">
    <property type="protein sequence ID" value="KAK6796269.1"/>
    <property type="molecule type" value="Genomic_DNA"/>
</dbReference>
<evidence type="ECO:0000256" key="11">
    <source>
        <dbReference type="ARBA" id="ARBA00022777"/>
    </source>
</evidence>
<dbReference type="FunFam" id="1.10.510.10:FF:000051">
    <property type="entry name" value="Receptor-like serine/threonine-protein kinase ALE2"/>
    <property type="match status" value="1"/>
</dbReference>
<evidence type="ECO:0000256" key="15">
    <source>
        <dbReference type="ARBA" id="ARBA00023170"/>
    </source>
</evidence>
<evidence type="ECO:0000256" key="20">
    <source>
        <dbReference type="SAM" id="SignalP"/>
    </source>
</evidence>
<dbReference type="Gene3D" id="3.30.200.20">
    <property type="entry name" value="Phosphorylase Kinase, domain 1"/>
    <property type="match status" value="2"/>
</dbReference>